<organism evidence="2 3">
    <name type="scientific">Pseudomonas luteola</name>
    <dbReference type="NCBI Taxonomy" id="47886"/>
    <lineage>
        <taxon>Bacteria</taxon>
        <taxon>Pseudomonadati</taxon>
        <taxon>Pseudomonadota</taxon>
        <taxon>Gammaproteobacteria</taxon>
        <taxon>Pseudomonadales</taxon>
        <taxon>Pseudomonadaceae</taxon>
        <taxon>Pseudomonas</taxon>
    </lineage>
</organism>
<dbReference type="InterPro" id="IPR011990">
    <property type="entry name" value="TPR-like_helical_dom_sf"/>
</dbReference>
<dbReference type="AlphaFoldDB" id="A0A2X2CMS9"/>
<evidence type="ECO:0008006" key="5">
    <source>
        <dbReference type="Google" id="ProtNLM"/>
    </source>
</evidence>
<dbReference type="Gene3D" id="1.25.40.10">
    <property type="entry name" value="Tetratricopeptide repeat domain"/>
    <property type="match status" value="1"/>
</dbReference>
<reference evidence="1 4" key="2">
    <citation type="submission" date="2020-10" db="EMBL/GenBank/DDBJ databases">
        <title>Genome sequences of Pseudomonas isolates.</title>
        <authorList>
            <person name="Wessels L."/>
            <person name="Reich F."/>
            <person name="Hammerl J."/>
        </authorList>
    </citation>
    <scope>NUCLEOTIDE SEQUENCE [LARGE SCALE GENOMIC DNA]</scope>
    <source>
        <strain evidence="1 4">20-MO00624-0</strain>
    </source>
</reference>
<dbReference type="RefSeq" id="WP_010795034.1">
    <property type="nucleotide sequence ID" value="NZ_CP069262.1"/>
</dbReference>
<evidence type="ECO:0000313" key="2">
    <source>
        <dbReference type="EMBL" id="SPZ08544.1"/>
    </source>
</evidence>
<gene>
    <name evidence="1" type="ORF">IRZ65_04725</name>
    <name evidence="2" type="ORF">NCTC11842_02842</name>
</gene>
<evidence type="ECO:0000313" key="3">
    <source>
        <dbReference type="Proteomes" id="UP000250443"/>
    </source>
</evidence>
<keyword evidence="4" id="KW-1185">Reference proteome</keyword>
<evidence type="ECO:0000313" key="4">
    <source>
        <dbReference type="Proteomes" id="UP000626180"/>
    </source>
</evidence>
<dbReference type="Proteomes" id="UP000626180">
    <property type="component" value="Unassembled WGS sequence"/>
</dbReference>
<evidence type="ECO:0000313" key="1">
    <source>
        <dbReference type="EMBL" id="MBF8639984.1"/>
    </source>
</evidence>
<dbReference type="EMBL" id="JADMCD010000002">
    <property type="protein sequence ID" value="MBF8639984.1"/>
    <property type="molecule type" value="Genomic_DNA"/>
</dbReference>
<dbReference type="SUPFAM" id="SSF48452">
    <property type="entry name" value="TPR-like"/>
    <property type="match status" value="1"/>
</dbReference>
<accession>A0A2X2CMS9</accession>
<dbReference type="EMBL" id="UAUF01000012">
    <property type="protein sequence ID" value="SPZ08544.1"/>
    <property type="molecule type" value="Genomic_DNA"/>
</dbReference>
<reference evidence="2 3" key="1">
    <citation type="submission" date="2018-06" db="EMBL/GenBank/DDBJ databases">
        <authorList>
            <consortium name="Pathogen Informatics"/>
            <person name="Doyle S."/>
        </authorList>
    </citation>
    <scope>NUCLEOTIDE SEQUENCE [LARGE SCALE GENOMIC DNA]</scope>
    <source>
        <strain evidence="2 3">NCTC11842</strain>
    </source>
</reference>
<protein>
    <recommendedName>
        <fullName evidence="5">Tetratricopeptide repeat protein</fullName>
    </recommendedName>
</protein>
<proteinExistence type="predicted"/>
<name>A0A2X2CMS9_PSELU</name>
<dbReference type="Proteomes" id="UP000250443">
    <property type="component" value="Unassembled WGS sequence"/>
</dbReference>
<sequence length="264" mass="29928">MPLPQTVSNSVVDMINALGDKAKPEDIRVPRIRREIESLKKVDAAKAFMLSGMLNATLYDYKASIEDHEASIRRAPGNYIYLTNYAISLKKFNCFNESLDKLLEAFKANYGSIEILETAISMVFVSGGFEQINYMLEACIKAHPEKDIRATRDVLRMYEYFLASLSKLEITQEKYQIATEHVISILNRNKGVAFDIGSVAEHFFDEDSYLFVELSVDVPGNMLAEMNEQLAELIITDERLNSCWDKIIFNFCASDKQGVNKFAA</sequence>